<evidence type="ECO:0000259" key="1">
    <source>
        <dbReference type="Pfam" id="PF09836"/>
    </source>
</evidence>
<keyword evidence="3" id="KW-0238">DNA-binding</keyword>
<protein>
    <submittedName>
        <fullName evidence="3">DNA-binding domain-containing protein</fullName>
    </submittedName>
</protein>
<dbReference type="RefSeq" id="WP_308872115.1">
    <property type="nucleotide sequence ID" value="NZ_CP133197.1"/>
</dbReference>
<organism evidence="3">
    <name type="scientific">Thiothrix subterranea</name>
    <dbReference type="NCBI Taxonomy" id="2735563"/>
    <lineage>
        <taxon>Bacteria</taxon>
        <taxon>Pseudomonadati</taxon>
        <taxon>Pseudomonadota</taxon>
        <taxon>Gammaproteobacteria</taxon>
        <taxon>Thiotrichales</taxon>
        <taxon>Thiotrichaceae</taxon>
        <taxon>Thiothrix</taxon>
    </lineage>
</organism>
<feature type="domain" description="Putative DNA-binding" evidence="1">
    <location>
        <begin position="7"/>
        <end position="92"/>
    </location>
</feature>
<gene>
    <name evidence="3" type="ORF">RCG00_04100</name>
</gene>
<dbReference type="AlphaFoldDB" id="A0AA51QXT0"/>
<dbReference type="InterPro" id="IPR044922">
    <property type="entry name" value="DUF2063_N_sf"/>
</dbReference>
<sequence length="259" mass="29267">MNATEAYQRAFAAHLRDPAANPPPAGVDAARAGVYVELLFNNVEDFLSNCFPVIRSILDDDAWNALVRQFYAEHACTTPYFREIPAEFVQWLTSTSLSDRSPSFTEQSRSVPFLLELAHYEWVEIPLTLADATIDWQHIDPDGDLLDGTPVLNPVMLLQSYQYPVHRISAAYQPHTPEPTHLLLIRNRENKIDFIELNAITAKLVKHLQEGENARKALTRIAVEIQHPNIEQLLAFGLTLLHQFQQQHVLLGVANLSTP</sequence>
<proteinExistence type="predicted"/>
<reference evidence="3" key="1">
    <citation type="submission" date="2023-08" db="EMBL/GenBank/DDBJ databases">
        <title>New molecular markers tilS and rpoB for phylogenetic and monitoring studies of the genus Thiothrix biodiversity.</title>
        <authorList>
            <person name="Ravin N.V."/>
            <person name="Smolyakov D."/>
            <person name="Markov N.D."/>
            <person name="Beletsky A.V."/>
            <person name="Mardanov A.V."/>
            <person name="Rudenko T.S."/>
            <person name="Grabovich M.Y."/>
        </authorList>
    </citation>
    <scope>NUCLEOTIDE SEQUENCE</scope>
    <source>
        <strain evidence="3">DNT52</strain>
    </source>
</reference>
<dbReference type="Gene3D" id="1.10.150.690">
    <property type="entry name" value="DUF2063"/>
    <property type="match status" value="1"/>
</dbReference>
<evidence type="ECO:0000259" key="2">
    <source>
        <dbReference type="Pfam" id="PF22106"/>
    </source>
</evidence>
<dbReference type="InterPro" id="IPR018640">
    <property type="entry name" value="DUF2063"/>
</dbReference>
<accession>A0AA51QXT0</accession>
<dbReference type="Pfam" id="PF22106">
    <property type="entry name" value="NGO1945_C"/>
    <property type="match status" value="1"/>
</dbReference>
<dbReference type="InterPro" id="IPR054098">
    <property type="entry name" value="NGO1945-like_C"/>
</dbReference>
<dbReference type="Pfam" id="PF09836">
    <property type="entry name" value="DUF2063"/>
    <property type="match status" value="1"/>
</dbReference>
<dbReference type="EMBL" id="CP133217">
    <property type="protein sequence ID" value="WML87548.1"/>
    <property type="molecule type" value="Genomic_DNA"/>
</dbReference>
<dbReference type="Gene3D" id="3.90.930.50">
    <property type="match status" value="1"/>
</dbReference>
<dbReference type="Proteomes" id="UP001229862">
    <property type="component" value="Chromosome"/>
</dbReference>
<dbReference type="GO" id="GO:0003677">
    <property type="term" value="F:DNA binding"/>
    <property type="evidence" value="ECO:0007669"/>
    <property type="project" value="UniProtKB-KW"/>
</dbReference>
<evidence type="ECO:0000313" key="3">
    <source>
        <dbReference type="EMBL" id="WML87548.1"/>
    </source>
</evidence>
<feature type="domain" description="NGO1945-like C-terminal" evidence="2">
    <location>
        <begin position="157"/>
        <end position="244"/>
    </location>
</feature>
<name>A0AA51QXT0_9GAMM</name>